<reference evidence="3 4" key="1">
    <citation type="submission" date="2021-02" db="EMBL/GenBank/DDBJ databases">
        <title>Whole genome sequencing of Streptomyces actuosus VRA1.</title>
        <authorList>
            <person name="Sen G."/>
            <person name="Sen A."/>
        </authorList>
    </citation>
    <scope>NUCLEOTIDE SEQUENCE [LARGE SCALE GENOMIC DNA]</scope>
    <source>
        <strain evidence="3 4">VRA1</strain>
    </source>
</reference>
<feature type="transmembrane region" description="Helical" evidence="2">
    <location>
        <begin position="97"/>
        <end position="117"/>
    </location>
</feature>
<keyword evidence="4" id="KW-1185">Reference proteome</keyword>
<protein>
    <recommendedName>
        <fullName evidence="5">Peptidoglycan-binding protein</fullName>
    </recommendedName>
</protein>
<sequence>MSTREPGRGDDPDRRDPVRGLPDDPWDRFLRECAHPRGGTAPTEPSARARTEGAPVRPPSAPRPEVLRHPVGDLWEPHETPVTAWRDLDGPARRRRLVRVCGTAAAVTLLLVLWSGAPVDGPEESGTSADATPRQSEVAPPAPHATGPAALPSADGSAAAPQPD</sequence>
<feature type="compositionally biased region" description="Basic and acidic residues" evidence="1">
    <location>
        <begin position="65"/>
        <end position="77"/>
    </location>
</feature>
<dbReference type="EMBL" id="JAFFZS010000001">
    <property type="protein sequence ID" value="MBN0042854.1"/>
    <property type="molecule type" value="Genomic_DNA"/>
</dbReference>
<comment type="caution">
    <text evidence="3">The sequence shown here is derived from an EMBL/GenBank/DDBJ whole genome shotgun (WGS) entry which is preliminary data.</text>
</comment>
<organism evidence="3 4">
    <name type="scientific">Streptomyces actuosus</name>
    <dbReference type="NCBI Taxonomy" id="1885"/>
    <lineage>
        <taxon>Bacteria</taxon>
        <taxon>Bacillati</taxon>
        <taxon>Actinomycetota</taxon>
        <taxon>Actinomycetes</taxon>
        <taxon>Kitasatosporales</taxon>
        <taxon>Streptomycetaceae</taxon>
        <taxon>Streptomyces</taxon>
    </lineage>
</organism>
<feature type="compositionally biased region" description="Polar residues" evidence="1">
    <location>
        <begin position="125"/>
        <end position="135"/>
    </location>
</feature>
<proteinExistence type="predicted"/>
<gene>
    <name evidence="3" type="ORF">JS756_01735</name>
</gene>
<feature type="compositionally biased region" description="Basic and acidic residues" evidence="1">
    <location>
        <begin position="1"/>
        <end position="35"/>
    </location>
</feature>
<dbReference type="Proteomes" id="UP000788262">
    <property type="component" value="Unassembled WGS sequence"/>
</dbReference>
<feature type="region of interest" description="Disordered" evidence="1">
    <location>
        <begin position="1"/>
        <end position="77"/>
    </location>
</feature>
<evidence type="ECO:0000313" key="4">
    <source>
        <dbReference type="Proteomes" id="UP000788262"/>
    </source>
</evidence>
<evidence type="ECO:0000256" key="2">
    <source>
        <dbReference type="SAM" id="Phobius"/>
    </source>
</evidence>
<keyword evidence="2" id="KW-0472">Membrane</keyword>
<name>A0ABS2VIE8_STRAS</name>
<keyword evidence="2" id="KW-0812">Transmembrane</keyword>
<evidence type="ECO:0000256" key="1">
    <source>
        <dbReference type="SAM" id="MobiDB-lite"/>
    </source>
</evidence>
<feature type="region of interest" description="Disordered" evidence="1">
    <location>
        <begin position="118"/>
        <end position="164"/>
    </location>
</feature>
<dbReference type="RefSeq" id="WP_205381072.1">
    <property type="nucleotide sequence ID" value="NZ_JAFFZS010000001.1"/>
</dbReference>
<keyword evidence="2" id="KW-1133">Transmembrane helix</keyword>
<evidence type="ECO:0008006" key="5">
    <source>
        <dbReference type="Google" id="ProtNLM"/>
    </source>
</evidence>
<accession>A0ABS2VIE8</accession>
<feature type="compositionally biased region" description="Low complexity" evidence="1">
    <location>
        <begin position="144"/>
        <end position="164"/>
    </location>
</feature>
<evidence type="ECO:0000313" key="3">
    <source>
        <dbReference type="EMBL" id="MBN0042854.1"/>
    </source>
</evidence>